<name>X1JMP4_9ZZZZ</name>
<organism evidence="1">
    <name type="scientific">marine sediment metagenome</name>
    <dbReference type="NCBI Taxonomy" id="412755"/>
    <lineage>
        <taxon>unclassified sequences</taxon>
        <taxon>metagenomes</taxon>
        <taxon>ecological metagenomes</taxon>
    </lineage>
</organism>
<gene>
    <name evidence="1" type="ORF">S03H2_70618</name>
</gene>
<accession>X1JMP4</accession>
<protein>
    <submittedName>
        <fullName evidence="1">Uncharacterized protein</fullName>
    </submittedName>
</protein>
<dbReference type="EMBL" id="BARU01046985">
    <property type="protein sequence ID" value="GAH95357.1"/>
    <property type="molecule type" value="Genomic_DNA"/>
</dbReference>
<evidence type="ECO:0000313" key="1">
    <source>
        <dbReference type="EMBL" id="GAH95357.1"/>
    </source>
</evidence>
<feature type="non-terminal residue" evidence="1">
    <location>
        <position position="1"/>
    </location>
</feature>
<reference evidence="1" key="1">
    <citation type="journal article" date="2014" name="Front. Microbiol.">
        <title>High frequency of phylogenetically diverse reductive dehalogenase-homologous genes in deep subseafloor sedimentary metagenomes.</title>
        <authorList>
            <person name="Kawai M."/>
            <person name="Futagami T."/>
            <person name="Toyoda A."/>
            <person name="Takaki Y."/>
            <person name="Nishi S."/>
            <person name="Hori S."/>
            <person name="Arai W."/>
            <person name="Tsubouchi T."/>
            <person name="Morono Y."/>
            <person name="Uchiyama I."/>
            <person name="Ito T."/>
            <person name="Fujiyama A."/>
            <person name="Inagaki F."/>
            <person name="Takami H."/>
        </authorList>
    </citation>
    <scope>NUCLEOTIDE SEQUENCE</scope>
    <source>
        <strain evidence="1">Expedition CK06-06</strain>
    </source>
</reference>
<sequence length="60" mass="6502">TGLSGLGRNVFTPEVMQKLGACLARAEGMSNLDEIAGKRVMMARQMYIETQEALEGLEGK</sequence>
<proteinExistence type="predicted"/>
<dbReference type="AlphaFoldDB" id="X1JMP4"/>
<comment type="caution">
    <text evidence="1">The sequence shown here is derived from an EMBL/GenBank/DDBJ whole genome shotgun (WGS) entry which is preliminary data.</text>
</comment>